<feature type="chain" id="PRO_5012438408" description="DUF7580 domain-containing protein" evidence="1">
    <location>
        <begin position="29"/>
        <end position="516"/>
    </location>
</feature>
<gene>
    <name evidence="3" type="ORF">PENSOL_c010G07506</name>
</gene>
<proteinExistence type="predicted"/>
<dbReference type="Pfam" id="PF24476">
    <property type="entry name" value="DUF7580"/>
    <property type="match status" value="1"/>
</dbReference>
<dbReference type="Proteomes" id="UP000191612">
    <property type="component" value="Unassembled WGS sequence"/>
</dbReference>
<dbReference type="EMBL" id="MDYO01000010">
    <property type="protein sequence ID" value="OQD97947.1"/>
    <property type="molecule type" value="Genomic_DNA"/>
</dbReference>
<dbReference type="PANTHER" id="PTHR35186">
    <property type="entry name" value="ANK_REP_REGION DOMAIN-CONTAINING PROTEIN"/>
    <property type="match status" value="1"/>
</dbReference>
<accession>A0A1V6R9J0</accession>
<dbReference type="InterPro" id="IPR056002">
    <property type="entry name" value="DUF7580"/>
</dbReference>
<protein>
    <recommendedName>
        <fullName evidence="2">DUF7580 domain-containing protein</fullName>
    </recommendedName>
</protein>
<sequence>MVSGIEAAGLALALIPLLVNQIDGYARGIEKIRLLRNYHRELLTYHTGLNTQYAILQCTLEDVLENFGDDEETVATLIENPQGAGWKDPSLQKALLRKLGRNYRPFLGNMNSLSELLERLSRKLGLAATETNSSTDLRSFWKFWKILSRAVYDDLLEKIDAANTILRTLIDQVNHQEERQKRRKPWTSLLRRYQNERQHVEFLFQTIGGSCWQCHCREHHSVHLRLQPYLAEYANDSPRKNSESRFHFIFSNIPRTTGVWDWREVIFQPQATDNPQISTPSLTEQSSQQQIPDLCSSLQSFKPLFQQQTTIGFISEDFNPAYRYTMHAVQNLQRDSLKQSLREALTSFSRRDRLYIAASIACAVLQYHGNWLKDQWDSSNFHLAAETLNILYLSWPLSALAGLEGSSTLSSSDKRESVLQSLGLSLVELSLGRPLDTLLSQDETQDEKKVIVDYALKLTKEVRLESGWHYASVVDSCLSWSGVNTICRESHNFEERIFDKIVSPLLKDVMVFDGRA</sequence>
<evidence type="ECO:0000256" key="1">
    <source>
        <dbReference type="SAM" id="SignalP"/>
    </source>
</evidence>
<evidence type="ECO:0000313" key="3">
    <source>
        <dbReference type="EMBL" id="OQD97947.1"/>
    </source>
</evidence>
<keyword evidence="1" id="KW-0732">Signal</keyword>
<name>A0A1V6R9J0_9EURO</name>
<dbReference type="PANTHER" id="PTHR35186:SF4">
    <property type="entry name" value="PRION-INHIBITION AND PROPAGATION HELO DOMAIN-CONTAINING PROTEIN"/>
    <property type="match status" value="1"/>
</dbReference>
<evidence type="ECO:0000313" key="4">
    <source>
        <dbReference type="Proteomes" id="UP000191612"/>
    </source>
</evidence>
<dbReference type="AlphaFoldDB" id="A0A1V6R9J0"/>
<evidence type="ECO:0000259" key="2">
    <source>
        <dbReference type="Pfam" id="PF24476"/>
    </source>
</evidence>
<keyword evidence="4" id="KW-1185">Reference proteome</keyword>
<dbReference type="STRING" id="60172.A0A1V6R9J0"/>
<reference evidence="4" key="1">
    <citation type="journal article" date="2017" name="Nat. Microbiol.">
        <title>Global analysis of biosynthetic gene clusters reveals vast potential of secondary metabolite production in Penicillium species.</title>
        <authorList>
            <person name="Nielsen J.C."/>
            <person name="Grijseels S."/>
            <person name="Prigent S."/>
            <person name="Ji B."/>
            <person name="Dainat J."/>
            <person name="Nielsen K.F."/>
            <person name="Frisvad J.C."/>
            <person name="Workman M."/>
            <person name="Nielsen J."/>
        </authorList>
    </citation>
    <scope>NUCLEOTIDE SEQUENCE [LARGE SCALE GENOMIC DNA]</scope>
    <source>
        <strain evidence="4">IBT 29525</strain>
    </source>
</reference>
<feature type="domain" description="DUF7580" evidence="2">
    <location>
        <begin position="193"/>
        <end position="509"/>
    </location>
</feature>
<feature type="signal peptide" evidence="1">
    <location>
        <begin position="1"/>
        <end position="28"/>
    </location>
</feature>
<organism evidence="3 4">
    <name type="scientific">Penicillium solitum</name>
    <dbReference type="NCBI Taxonomy" id="60172"/>
    <lineage>
        <taxon>Eukaryota</taxon>
        <taxon>Fungi</taxon>
        <taxon>Dikarya</taxon>
        <taxon>Ascomycota</taxon>
        <taxon>Pezizomycotina</taxon>
        <taxon>Eurotiomycetes</taxon>
        <taxon>Eurotiomycetidae</taxon>
        <taxon>Eurotiales</taxon>
        <taxon>Aspergillaceae</taxon>
        <taxon>Penicillium</taxon>
    </lineage>
</organism>
<comment type="caution">
    <text evidence="3">The sequence shown here is derived from an EMBL/GenBank/DDBJ whole genome shotgun (WGS) entry which is preliminary data.</text>
</comment>